<dbReference type="PROSITE" id="PS00941">
    <property type="entry name" value="CARBOXYLESTERASE_B_2"/>
    <property type="match status" value="1"/>
</dbReference>
<evidence type="ECO:0000256" key="2">
    <source>
        <dbReference type="ARBA" id="ARBA00022801"/>
    </source>
</evidence>
<feature type="domain" description="Carboxylesterase type B" evidence="3">
    <location>
        <begin position="1"/>
        <end position="95"/>
    </location>
</feature>
<dbReference type="InterPro" id="IPR029058">
    <property type="entry name" value="AB_hydrolase_fold"/>
</dbReference>
<dbReference type="PANTHER" id="PTHR43142">
    <property type="entry name" value="CARBOXYLIC ESTER HYDROLASE"/>
    <property type="match status" value="1"/>
</dbReference>
<protein>
    <submittedName>
        <fullName evidence="6">COesterase domain-containing protein</fullName>
    </submittedName>
</protein>
<dbReference type="SUPFAM" id="SSF53474">
    <property type="entry name" value="alpha/beta-Hydrolases"/>
    <property type="match status" value="1"/>
</dbReference>
<sequence length="236" mass="26777">MNATHYGPCCAQQYELYKDKNLVELARIRRSEDCLYLNVFAPPQYYNESFPVIVWIHGGGFQTGSSADYKQESILRNFVSRHVVFVTFNYRLGPLAQHPHVWWQPGERNVDGPWQRGSFSVDTCLVAASRSPGMIRTTAINATWLLQEHLGCRASNSSQLLECLKTRHRNDLLDPKAPRVHYDNYNEWVPVVDGYGGVIPESPEILASYRSTVPILLGTAYHESALNFGTQNIFAI</sequence>
<dbReference type="Pfam" id="PF00135">
    <property type="entry name" value="COesterase"/>
    <property type="match status" value="2"/>
</dbReference>
<dbReference type="InterPro" id="IPR019819">
    <property type="entry name" value="Carboxylesterase_B_CS"/>
</dbReference>
<comment type="similarity">
    <text evidence="1">Belongs to the type-B carboxylesterase/lipase family.</text>
</comment>
<dbReference type="GO" id="GO:0016787">
    <property type="term" value="F:hydrolase activity"/>
    <property type="evidence" value="ECO:0007669"/>
    <property type="project" value="UniProtKB-KW"/>
</dbReference>
<dbReference type="WBParaSite" id="SBAD_0001069401-mRNA-1">
    <property type="protein sequence ID" value="SBAD_0001069401-mRNA-1"/>
    <property type="gene ID" value="SBAD_0001069401"/>
</dbReference>
<evidence type="ECO:0000313" key="4">
    <source>
        <dbReference type="EMBL" id="VDP30894.1"/>
    </source>
</evidence>
<feature type="domain" description="Carboxylesterase type B" evidence="3">
    <location>
        <begin position="127"/>
        <end position="227"/>
    </location>
</feature>
<keyword evidence="2" id="KW-0378">Hydrolase</keyword>
<gene>
    <name evidence="4" type="ORF">SBAD_LOCUS10330</name>
</gene>
<accession>A0A183J382</accession>
<name>A0A183J382_9BILA</name>
<evidence type="ECO:0000259" key="3">
    <source>
        <dbReference type="Pfam" id="PF00135"/>
    </source>
</evidence>
<dbReference type="EMBL" id="UZAM01013921">
    <property type="protein sequence ID" value="VDP30894.1"/>
    <property type="molecule type" value="Genomic_DNA"/>
</dbReference>
<reference evidence="6" key="1">
    <citation type="submission" date="2016-06" db="UniProtKB">
        <authorList>
            <consortium name="WormBaseParasite"/>
        </authorList>
    </citation>
    <scope>IDENTIFICATION</scope>
</reference>
<dbReference type="Proteomes" id="UP000270296">
    <property type="component" value="Unassembled WGS sequence"/>
</dbReference>
<evidence type="ECO:0000313" key="5">
    <source>
        <dbReference type="Proteomes" id="UP000270296"/>
    </source>
</evidence>
<dbReference type="OrthoDB" id="19653at2759"/>
<evidence type="ECO:0000313" key="6">
    <source>
        <dbReference type="WBParaSite" id="SBAD_0001069401-mRNA-1"/>
    </source>
</evidence>
<organism evidence="6">
    <name type="scientific">Soboliphyme baturini</name>
    <dbReference type="NCBI Taxonomy" id="241478"/>
    <lineage>
        <taxon>Eukaryota</taxon>
        <taxon>Metazoa</taxon>
        <taxon>Ecdysozoa</taxon>
        <taxon>Nematoda</taxon>
        <taxon>Enoplea</taxon>
        <taxon>Dorylaimia</taxon>
        <taxon>Dioctophymatida</taxon>
        <taxon>Dioctophymatoidea</taxon>
        <taxon>Soboliphymatidae</taxon>
        <taxon>Soboliphyme</taxon>
    </lineage>
</organism>
<dbReference type="PANTHER" id="PTHR43142:SF1">
    <property type="entry name" value="CARBOXYLIC ESTER HYDROLASE"/>
    <property type="match status" value="1"/>
</dbReference>
<dbReference type="InterPro" id="IPR002018">
    <property type="entry name" value="CarbesteraseB"/>
</dbReference>
<reference evidence="4 5" key="2">
    <citation type="submission" date="2018-11" db="EMBL/GenBank/DDBJ databases">
        <authorList>
            <consortium name="Pathogen Informatics"/>
        </authorList>
    </citation>
    <scope>NUCLEOTIDE SEQUENCE [LARGE SCALE GENOMIC DNA]</scope>
</reference>
<evidence type="ECO:0000256" key="1">
    <source>
        <dbReference type="ARBA" id="ARBA00005964"/>
    </source>
</evidence>
<proteinExistence type="inferred from homology"/>
<dbReference type="AlphaFoldDB" id="A0A183J382"/>
<dbReference type="Gene3D" id="3.40.50.1820">
    <property type="entry name" value="alpha/beta hydrolase"/>
    <property type="match status" value="2"/>
</dbReference>
<keyword evidence="5" id="KW-1185">Reference proteome</keyword>